<organism evidence="7 8">
    <name type="scientific">Chelatococcus asaccharovorans</name>
    <dbReference type="NCBI Taxonomy" id="28210"/>
    <lineage>
        <taxon>Bacteria</taxon>
        <taxon>Pseudomonadati</taxon>
        <taxon>Pseudomonadota</taxon>
        <taxon>Alphaproteobacteria</taxon>
        <taxon>Hyphomicrobiales</taxon>
        <taxon>Chelatococcaceae</taxon>
        <taxon>Chelatococcus</taxon>
    </lineage>
</organism>
<evidence type="ECO:0000313" key="7">
    <source>
        <dbReference type="EMBL" id="PXW52539.1"/>
    </source>
</evidence>
<name>A0A2V3TUV2_9HYPH</name>
<dbReference type="InterPro" id="IPR036662">
    <property type="entry name" value="PTS_EIIA_man-typ_sf"/>
</dbReference>
<dbReference type="GO" id="GO:0047324">
    <property type="term" value="F:phosphoenolpyruvate-glycerone phosphotransferase activity"/>
    <property type="evidence" value="ECO:0007669"/>
    <property type="project" value="UniProtKB-EC"/>
</dbReference>
<evidence type="ECO:0000256" key="4">
    <source>
        <dbReference type="ARBA" id="ARBA00022679"/>
    </source>
</evidence>
<keyword evidence="7" id="KW-0418">Kinase</keyword>
<keyword evidence="4" id="KW-0808">Transferase</keyword>
<evidence type="ECO:0000256" key="3">
    <source>
        <dbReference type="ARBA" id="ARBA00012095"/>
    </source>
</evidence>
<dbReference type="InterPro" id="IPR004701">
    <property type="entry name" value="PTS_EIIA_man-typ"/>
</dbReference>
<dbReference type="OrthoDB" id="7065393at2"/>
<dbReference type="GO" id="GO:0016020">
    <property type="term" value="C:membrane"/>
    <property type="evidence" value="ECO:0007669"/>
    <property type="project" value="InterPro"/>
</dbReference>
<accession>A0A2V3TUV2</accession>
<dbReference type="NCBIfam" id="TIGR02364">
    <property type="entry name" value="dha_pts"/>
    <property type="match status" value="1"/>
</dbReference>
<keyword evidence="8" id="KW-1185">Reference proteome</keyword>
<dbReference type="RefSeq" id="WP_110378010.1">
    <property type="nucleotide sequence ID" value="NZ_JAHBRY010000001.1"/>
</dbReference>
<reference evidence="7 8" key="1">
    <citation type="submission" date="2018-05" db="EMBL/GenBank/DDBJ databases">
        <title>Genomic Encyclopedia of Type Strains, Phase IV (KMG-IV): sequencing the most valuable type-strain genomes for metagenomic binning, comparative biology and taxonomic classification.</title>
        <authorList>
            <person name="Goeker M."/>
        </authorList>
    </citation>
    <scope>NUCLEOTIDE SEQUENCE [LARGE SCALE GENOMIC DNA]</scope>
    <source>
        <strain evidence="7 8">DSM 6462</strain>
    </source>
</reference>
<dbReference type="PROSITE" id="PS51096">
    <property type="entry name" value="PTS_EIIA_TYPE_4"/>
    <property type="match status" value="1"/>
</dbReference>
<protein>
    <recommendedName>
        <fullName evidence="3">phosphoenolpyruvate--glycerone phosphotransferase</fullName>
        <ecNumber evidence="3">2.7.1.121</ecNumber>
    </recommendedName>
</protein>
<evidence type="ECO:0000259" key="6">
    <source>
        <dbReference type="PROSITE" id="PS51096"/>
    </source>
</evidence>
<dbReference type="Pfam" id="PF03610">
    <property type="entry name" value="EIIA-man"/>
    <property type="match status" value="1"/>
</dbReference>
<comment type="function">
    <text evidence="2">Component of the dihydroxyacetone kinase complex, which is responsible for the phosphoenolpyruvate (PEP)-dependent phosphorylation of dihydroxyacetone. DhaM serves as the phosphoryl donor. Is phosphorylated by phosphoenolpyruvate in an EI- and HPr-dependent reaction, and a phosphorelay system on histidine residues finally leads to phosphoryl transfer to DhaL and dihydroxyacetone.</text>
</comment>
<dbReference type="EMBL" id="QJJK01000016">
    <property type="protein sequence ID" value="PXW52539.1"/>
    <property type="molecule type" value="Genomic_DNA"/>
</dbReference>
<dbReference type="Gene3D" id="3.40.50.510">
    <property type="entry name" value="Phosphotransferase system, mannose-type IIA component"/>
    <property type="match status" value="1"/>
</dbReference>
<evidence type="ECO:0000256" key="5">
    <source>
        <dbReference type="ARBA" id="ARBA00046577"/>
    </source>
</evidence>
<dbReference type="Proteomes" id="UP000248021">
    <property type="component" value="Unassembled WGS sequence"/>
</dbReference>
<dbReference type="InterPro" id="IPR012844">
    <property type="entry name" value="DhaM_N"/>
</dbReference>
<evidence type="ECO:0000313" key="8">
    <source>
        <dbReference type="Proteomes" id="UP000248021"/>
    </source>
</evidence>
<dbReference type="GO" id="GO:0019563">
    <property type="term" value="P:glycerol catabolic process"/>
    <property type="evidence" value="ECO:0007669"/>
    <property type="project" value="InterPro"/>
</dbReference>
<gene>
    <name evidence="7" type="ORF">C7450_116113</name>
</gene>
<comment type="subunit">
    <text evidence="5">Homodimer. The dihydroxyacetone kinase complex is composed of a homodimer of DhaM, a homodimer of DhaK and the subunit DhaL.</text>
</comment>
<dbReference type="GO" id="GO:0009401">
    <property type="term" value="P:phosphoenolpyruvate-dependent sugar phosphotransferase system"/>
    <property type="evidence" value="ECO:0007669"/>
    <property type="project" value="InterPro"/>
</dbReference>
<dbReference type="InterPro" id="IPR039643">
    <property type="entry name" value="DhaM"/>
</dbReference>
<evidence type="ECO:0000256" key="2">
    <source>
        <dbReference type="ARBA" id="ARBA00002788"/>
    </source>
</evidence>
<dbReference type="SUPFAM" id="SSF53062">
    <property type="entry name" value="PTS system fructose IIA component-like"/>
    <property type="match status" value="1"/>
</dbReference>
<dbReference type="PANTHER" id="PTHR38594:SF1">
    <property type="entry name" value="PEP-DEPENDENT DIHYDROXYACETONE KINASE, PHOSPHORYL DONOR SUBUNIT DHAM"/>
    <property type="match status" value="1"/>
</dbReference>
<proteinExistence type="predicted"/>
<dbReference type="AlphaFoldDB" id="A0A2V3TUV2"/>
<sequence>MTNVSIVLVSHSAKLAEGIREMIHQMVGDNVQVAAVGGNLVGDLGTDPKRIRGGIEEVWSDAGVAILVDLGGAEMNSEMAIEALEPRRRSKVVICDAPIVEGAVVAATEASGGSSLAVVRATAEAVGR</sequence>
<dbReference type="EC" id="2.7.1.121" evidence="3"/>
<comment type="catalytic activity">
    <reaction evidence="1">
        <text>dihydroxyacetone + phosphoenolpyruvate = dihydroxyacetone phosphate + pyruvate</text>
        <dbReference type="Rhea" id="RHEA:18381"/>
        <dbReference type="ChEBI" id="CHEBI:15361"/>
        <dbReference type="ChEBI" id="CHEBI:16016"/>
        <dbReference type="ChEBI" id="CHEBI:57642"/>
        <dbReference type="ChEBI" id="CHEBI:58702"/>
        <dbReference type="EC" id="2.7.1.121"/>
    </reaction>
</comment>
<comment type="caution">
    <text evidence="7">The sequence shown here is derived from an EMBL/GenBank/DDBJ whole genome shotgun (WGS) entry which is preliminary data.</text>
</comment>
<dbReference type="PANTHER" id="PTHR38594">
    <property type="entry name" value="PEP-DEPENDENT DIHYDROXYACETONE KINASE, PHOSPHORYL DONOR SUBUNIT DHAM"/>
    <property type="match status" value="1"/>
</dbReference>
<evidence type="ECO:0000256" key="1">
    <source>
        <dbReference type="ARBA" id="ARBA00001113"/>
    </source>
</evidence>
<feature type="domain" description="PTS EIIA type-4" evidence="6">
    <location>
        <begin position="3"/>
        <end position="128"/>
    </location>
</feature>